<dbReference type="GO" id="GO:0098703">
    <property type="term" value="P:calcium ion import across plasma membrane"/>
    <property type="evidence" value="ECO:0007669"/>
    <property type="project" value="TreeGrafter"/>
</dbReference>
<sequence length="1381" mass="154741">MIAQAFSAAGIFGTCNLDISALPAGWYSVVFSVSLRNMDIDGLDSLTINARQSDVDKRAVYTDLSCNTIVGNDELQTIPKDFPVRLRLHRQIELQAGGHLELTIKFGGHAVGSFEMRHIMLEDSLDVHSDHMLYGEGIPQHIISLGYNEDNSCSKMPHIHSFEISSSGTHAVTLSFVSGAAVVEVWDLRISNEKSSFGPPQYHRMPSARASIPAPTIIHPDGMDICLTISGPGSQIALHSVEKSKDGIPCHIFRNEFQAPADHDLSRPSVLQLSTLCESLDGYFGYGSFHVSMLDSRKQAMERYITCNGIAISIYNIVDSWTLIYSLTLSVEPNPESALALLLSMRGRYFAWTGSKGVVSIWDLETGRHVSYIPVEDNGNSVYSQMSKDGSKIAISVNGSVAIHHTLTGVKVGEHQQGQGDDNYFEVVLEQNHFMVLDQNTRKVVSTRDMSIVKTLPIHPDYKVQYPVPLGDPVFAYAQGSVVNIMRIDNPVAAAPEACSEHCHLYPVQVDLFLQSNTLEYSYDEGPTFTMASSQALIRGKWMTLLTISCSGYGRSRHTTLPLGPSQIFYSGVFLAVSSQLVLVTGRYLQIWNLSADSSKDVCDLALVWDLESAEHDLTKVDRLRKITSARACKHGSHLALDLLPASRPRRQRQFCNNVNRDAAEIVTVPISAVDSVSTAEEFRLIHGVQCLFDMYVDGDPGCKRAVIKYLGTLVRPSSKCPTSCISALCQIWTPLKSFSYEQVLAELLPPGRITWIPDPRTAKGTDPLAILLRTAETQTEAIGAVKVMIEYCVSHANSSRNLSFLAPIFGSMHDLLTLFPAVALECLDRIAFIPAKHRPYIINNHLVTYPPDWKFWKSSPKLLQEMKDPIMQLYVTSPQLESANDKFTKPVFMASFDGLWIYHDIPVVPFTSGTTWFHTLRHMIRYKLRVRNRNYVECYDYSLKSFDNPAVAALVTYKWNTIGYKYWMLRFILQCIYFCLVFISAIVQVYAADARNLTGAFFAIIIMAVGFLWLELQRAMKIRTWYKRSKYNVLSFLAYCLPIAASVDQLVVISQGDLIGNARLLSFSVLVVSLQLLIELQVSRSVCKYVTIIQQSLAEIKVLFVIFTAGVLAFTVAMLHLLYACPTGGCSVSSTSRFPTHFLGALSSTYFFMGGRYDSVSDKFDSQDWAFHFAMIIFLFFTIVLLMNVLIALLNVSATHGDEGWRLAWIKSRLRYIESAENMSYHIPGFRQSHSWFPKEIYFTASSQQVEDYREAHLSKTHQATATKNTSSEDRVNDFQRWAQQAPDILQQGDVSARELKATMANMVAALTDLQKDIQDMKHPGPVKRITKVTFDDEVQTRQLRDLWESDYADEEDSQQDSEETIETVRGRTSPLAKAL</sequence>
<evidence type="ECO:0000256" key="2">
    <source>
        <dbReference type="SAM" id="MobiDB-lite"/>
    </source>
</evidence>
<dbReference type="OrthoDB" id="2333734at2759"/>
<reference evidence="4" key="1">
    <citation type="journal article" date="2020" name="Fungal Divers.">
        <title>Resolving the Mortierellaceae phylogeny through synthesis of multi-gene phylogenetics and phylogenomics.</title>
        <authorList>
            <person name="Vandepol N."/>
            <person name="Liber J."/>
            <person name="Desiro A."/>
            <person name="Na H."/>
            <person name="Kennedy M."/>
            <person name="Barry K."/>
            <person name="Grigoriev I.V."/>
            <person name="Miller A.N."/>
            <person name="O'Donnell K."/>
            <person name="Stajich J.E."/>
            <person name="Bonito G."/>
        </authorList>
    </citation>
    <scope>NUCLEOTIDE SEQUENCE</scope>
    <source>
        <strain evidence="4">CK1249</strain>
    </source>
</reference>
<evidence type="ECO:0000256" key="1">
    <source>
        <dbReference type="ARBA" id="ARBA00022737"/>
    </source>
</evidence>
<feature type="transmembrane region" description="Helical" evidence="3">
    <location>
        <begin position="1103"/>
        <end position="1124"/>
    </location>
</feature>
<keyword evidence="3" id="KW-1133">Transmembrane helix</keyword>
<comment type="caution">
    <text evidence="4">The sequence shown here is derived from an EMBL/GenBank/DDBJ whole genome shotgun (WGS) entry which is preliminary data.</text>
</comment>
<accession>A0A9P6M6X4</accession>
<dbReference type="SUPFAM" id="SSF50969">
    <property type="entry name" value="YVTN repeat-like/Quinoprotein amine dehydrogenase"/>
    <property type="match status" value="2"/>
</dbReference>
<feature type="transmembrane region" description="Helical" evidence="3">
    <location>
        <begin position="968"/>
        <end position="992"/>
    </location>
</feature>
<dbReference type="InterPro" id="IPR011044">
    <property type="entry name" value="Quino_amine_DH_bsu"/>
</dbReference>
<proteinExistence type="predicted"/>
<keyword evidence="1" id="KW-0677">Repeat</keyword>
<feature type="region of interest" description="Disordered" evidence="2">
    <location>
        <begin position="1349"/>
        <end position="1381"/>
    </location>
</feature>
<dbReference type="Gene3D" id="2.130.10.10">
    <property type="entry name" value="YVTN repeat-like/Quinoprotein amine dehydrogenase"/>
    <property type="match status" value="1"/>
</dbReference>
<evidence type="ECO:0000256" key="3">
    <source>
        <dbReference type="SAM" id="Phobius"/>
    </source>
</evidence>
<keyword evidence="3" id="KW-0472">Membrane</keyword>
<feature type="transmembrane region" description="Helical" evidence="3">
    <location>
        <begin position="1065"/>
        <end position="1083"/>
    </location>
</feature>
<evidence type="ECO:0000313" key="4">
    <source>
        <dbReference type="EMBL" id="KAF9968055.1"/>
    </source>
</evidence>
<feature type="transmembrane region" description="Helical" evidence="3">
    <location>
        <begin position="998"/>
        <end position="1015"/>
    </location>
</feature>
<dbReference type="EMBL" id="JAAAHY010000041">
    <property type="protein sequence ID" value="KAF9968055.1"/>
    <property type="molecule type" value="Genomic_DNA"/>
</dbReference>
<keyword evidence="3" id="KW-0812">Transmembrane</keyword>
<dbReference type="PANTHER" id="PTHR10582:SF2">
    <property type="entry name" value="INACTIVE"/>
    <property type="match status" value="1"/>
</dbReference>
<gene>
    <name evidence="4" type="ORF">BGZ70_006969</name>
</gene>
<evidence type="ECO:0008006" key="6">
    <source>
        <dbReference type="Google" id="ProtNLM"/>
    </source>
</evidence>
<feature type="transmembrane region" description="Helical" evidence="3">
    <location>
        <begin position="1170"/>
        <end position="1195"/>
    </location>
</feature>
<keyword evidence="5" id="KW-1185">Reference proteome</keyword>
<organism evidence="4 5">
    <name type="scientific">Mortierella alpina</name>
    <name type="common">Oleaginous fungus</name>
    <name type="synonym">Mortierella renispora</name>
    <dbReference type="NCBI Taxonomy" id="64518"/>
    <lineage>
        <taxon>Eukaryota</taxon>
        <taxon>Fungi</taxon>
        <taxon>Fungi incertae sedis</taxon>
        <taxon>Mucoromycota</taxon>
        <taxon>Mortierellomycotina</taxon>
        <taxon>Mortierellomycetes</taxon>
        <taxon>Mortierellales</taxon>
        <taxon>Mortierellaceae</taxon>
        <taxon>Mortierella</taxon>
    </lineage>
</organism>
<evidence type="ECO:0000313" key="5">
    <source>
        <dbReference type="Proteomes" id="UP000738359"/>
    </source>
</evidence>
<feature type="transmembrane region" description="Helical" evidence="3">
    <location>
        <begin position="1035"/>
        <end position="1053"/>
    </location>
</feature>
<dbReference type="GO" id="GO:0005886">
    <property type="term" value="C:plasma membrane"/>
    <property type="evidence" value="ECO:0007669"/>
    <property type="project" value="TreeGrafter"/>
</dbReference>
<dbReference type="Proteomes" id="UP000738359">
    <property type="component" value="Unassembled WGS sequence"/>
</dbReference>
<dbReference type="GO" id="GO:0005216">
    <property type="term" value="F:monoatomic ion channel activity"/>
    <property type="evidence" value="ECO:0007669"/>
    <property type="project" value="InterPro"/>
</dbReference>
<dbReference type="PANTHER" id="PTHR10582">
    <property type="entry name" value="TRANSIENT RECEPTOR POTENTIAL ION CHANNEL PROTEIN"/>
    <property type="match status" value="1"/>
</dbReference>
<protein>
    <recommendedName>
        <fullName evidence="6">Ion transport domain-containing protein</fullName>
    </recommendedName>
</protein>
<feature type="compositionally biased region" description="Acidic residues" evidence="2">
    <location>
        <begin position="1350"/>
        <end position="1367"/>
    </location>
</feature>
<dbReference type="InterPro" id="IPR024862">
    <property type="entry name" value="TRPV"/>
</dbReference>
<dbReference type="InterPro" id="IPR015943">
    <property type="entry name" value="WD40/YVTN_repeat-like_dom_sf"/>
</dbReference>
<name>A0A9P6M6X4_MORAP</name>